<gene>
    <name evidence="5" type="ORF">GBAR_LOCUS30032</name>
</gene>
<feature type="region of interest" description="Disordered" evidence="3">
    <location>
        <begin position="409"/>
        <end position="429"/>
    </location>
</feature>
<evidence type="ECO:0000313" key="5">
    <source>
        <dbReference type="EMBL" id="CAI8055037.1"/>
    </source>
</evidence>
<dbReference type="SUPFAM" id="SSF54001">
    <property type="entry name" value="Cysteine proteinases"/>
    <property type="match status" value="1"/>
</dbReference>
<dbReference type="GO" id="GO:0005794">
    <property type="term" value="C:Golgi apparatus"/>
    <property type="evidence" value="ECO:0007669"/>
    <property type="project" value="TreeGrafter"/>
</dbReference>
<evidence type="ECO:0000313" key="6">
    <source>
        <dbReference type="Proteomes" id="UP001174909"/>
    </source>
</evidence>
<dbReference type="Proteomes" id="UP001174909">
    <property type="component" value="Unassembled WGS sequence"/>
</dbReference>
<dbReference type="Gene3D" id="3.90.70.10">
    <property type="entry name" value="Cysteine proteinases"/>
    <property type="match status" value="1"/>
</dbReference>
<evidence type="ECO:0000256" key="3">
    <source>
        <dbReference type="SAM" id="MobiDB-lite"/>
    </source>
</evidence>
<dbReference type="EMBL" id="CASHTH010004235">
    <property type="protein sequence ID" value="CAI8055037.1"/>
    <property type="molecule type" value="Genomic_DNA"/>
</dbReference>
<keyword evidence="6" id="KW-1185">Reference proteome</keyword>
<dbReference type="InterPro" id="IPR001394">
    <property type="entry name" value="Peptidase_C19_UCH"/>
</dbReference>
<feature type="compositionally biased region" description="Low complexity" evidence="3">
    <location>
        <begin position="220"/>
        <end position="248"/>
    </location>
</feature>
<sequence length="452" mass="48809">MGSWFRTCGTVTSRASLHSNSGSRWGDVLRDSIGFQQQDAQELLAFLLDGLHEDLNRVKEKPYKELKDSDGRPDDEVSREAWDYHLSRNQSVIVDLFQGQLKSVVRCKVCNYKSVRFDPFTFLSLPLPMESTINIETVVVRLDGSQPVRYGLKLEVDDKYRALLATLSRLTGIKKSNLLLVEMFGATIRSFPPDSTKIRSQLGGWLYAFEIPDPPPPPSFRTTTTSVPLPSLQPPSLLACTSSSSSSSRPQHLGPASSTTTPDEERERGRIEEGGSGERGEVCDSGEERGAEVAGNPGSLHGKEEDKEGGGEEGREEGGGGKENGDGGLDAGREREEGDTGPPGRRLPSNSSIDGSDDTECGVGVEGIRPSLDRPLGSRDPTPPILLAPEDDDRLPAAVVVADDVEVGVEPESHDPGRGVDSSATSPLHSGDIHDGFIFAVHRKKVSVILSL</sequence>
<proteinExistence type="predicted"/>
<dbReference type="EC" id="3.4.19.12" evidence="2"/>
<evidence type="ECO:0000256" key="1">
    <source>
        <dbReference type="ARBA" id="ARBA00000707"/>
    </source>
</evidence>
<feature type="region of interest" description="Disordered" evidence="3">
    <location>
        <begin position="216"/>
        <end position="394"/>
    </location>
</feature>
<dbReference type="PANTHER" id="PTHR21646">
    <property type="entry name" value="UBIQUITIN CARBOXYL-TERMINAL HYDROLASE"/>
    <property type="match status" value="1"/>
</dbReference>
<accession>A0AA35TW72</accession>
<dbReference type="GO" id="GO:0016579">
    <property type="term" value="P:protein deubiquitination"/>
    <property type="evidence" value="ECO:0007669"/>
    <property type="project" value="InterPro"/>
</dbReference>
<evidence type="ECO:0000259" key="4">
    <source>
        <dbReference type="Pfam" id="PF00443"/>
    </source>
</evidence>
<protein>
    <recommendedName>
        <fullName evidence="2">ubiquitinyl hydrolase 1</fullName>
        <ecNumber evidence="2">3.4.19.12</ecNumber>
    </recommendedName>
</protein>
<comment type="caution">
    <text evidence="5">The sequence shown here is derived from an EMBL/GenBank/DDBJ whole genome shotgun (WGS) entry which is preliminary data.</text>
</comment>
<evidence type="ECO:0000256" key="2">
    <source>
        <dbReference type="ARBA" id="ARBA00012759"/>
    </source>
</evidence>
<feature type="compositionally biased region" description="Basic and acidic residues" evidence="3">
    <location>
        <begin position="263"/>
        <end position="291"/>
    </location>
</feature>
<feature type="domain" description="Peptidase C19 ubiquitin carboxyl-terminal hydrolase" evidence="4">
    <location>
        <begin position="34"/>
        <end position="137"/>
    </location>
</feature>
<name>A0AA35TW72_GEOBA</name>
<dbReference type="Pfam" id="PF00443">
    <property type="entry name" value="UCH"/>
    <property type="match status" value="1"/>
</dbReference>
<dbReference type="InterPro" id="IPR050185">
    <property type="entry name" value="Ub_carboxyl-term_hydrolase"/>
</dbReference>
<dbReference type="GO" id="GO:0004843">
    <property type="term" value="F:cysteine-type deubiquitinase activity"/>
    <property type="evidence" value="ECO:0007669"/>
    <property type="project" value="UniProtKB-EC"/>
</dbReference>
<dbReference type="AlphaFoldDB" id="A0AA35TW72"/>
<keyword evidence="5" id="KW-0378">Hydrolase</keyword>
<dbReference type="PANTHER" id="PTHR21646:SF76">
    <property type="entry name" value="UBIQUITIN CARBOXYL-TERMINAL HYDROLASE 32"/>
    <property type="match status" value="1"/>
</dbReference>
<comment type="catalytic activity">
    <reaction evidence="1">
        <text>Thiol-dependent hydrolysis of ester, thioester, amide, peptide and isopeptide bonds formed by the C-terminal Gly of ubiquitin (a 76-residue protein attached to proteins as an intracellular targeting signal).</text>
        <dbReference type="EC" id="3.4.19.12"/>
    </reaction>
</comment>
<dbReference type="InterPro" id="IPR038765">
    <property type="entry name" value="Papain-like_cys_pep_sf"/>
</dbReference>
<feature type="compositionally biased region" description="Basic and acidic residues" evidence="3">
    <location>
        <begin position="301"/>
        <end position="338"/>
    </location>
</feature>
<reference evidence="5" key="1">
    <citation type="submission" date="2023-03" db="EMBL/GenBank/DDBJ databases">
        <authorList>
            <person name="Steffen K."/>
            <person name="Cardenas P."/>
        </authorList>
    </citation>
    <scope>NUCLEOTIDE SEQUENCE</scope>
</reference>
<organism evidence="5 6">
    <name type="scientific">Geodia barretti</name>
    <name type="common">Barrett's horny sponge</name>
    <dbReference type="NCBI Taxonomy" id="519541"/>
    <lineage>
        <taxon>Eukaryota</taxon>
        <taxon>Metazoa</taxon>
        <taxon>Porifera</taxon>
        <taxon>Demospongiae</taxon>
        <taxon>Heteroscleromorpha</taxon>
        <taxon>Tetractinellida</taxon>
        <taxon>Astrophorina</taxon>
        <taxon>Geodiidae</taxon>
        <taxon>Geodia</taxon>
    </lineage>
</organism>